<keyword evidence="11" id="KW-1185">Reference proteome</keyword>
<dbReference type="GO" id="GO:0072546">
    <property type="term" value="C:EMC complex"/>
    <property type="evidence" value="ECO:0007669"/>
    <property type="project" value="TreeGrafter"/>
</dbReference>
<comment type="similarity">
    <text evidence="2">Belongs to the membrane magnesium transporter (TC 1.A.67) family.</text>
</comment>
<evidence type="ECO:0000256" key="9">
    <source>
        <dbReference type="SAM" id="SignalP"/>
    </source>
</evidence>
<dbReference type="Proteomes" id="UP000029445">
    <property type="component" value="Chromosome 2"/>
</dbReference>
<evidence type="ECO:0000256" key="8">
    <source>
        <dbReference type="SAM" id="Phobius"/>
    </source>
</evidence>
<dbReference type="PANTHER" id="PTHR21181">
    <property type="match status" value="1"/>
</dbReference>
<keyword evidence="7 8" id="KW-0472">Membrane</keyword>
<comment type="subunit">
    <text evidence="3">Component of the ER membrane protein complex (EMC).</text>
</comment>
<dbReference type="GO" id="GO:0005886">
    <property type="term" value="C:plasma membrane"/>
    <property type="evidence" value="ECO:0007669"/>
    <property type="project" value="TreeGrafter"/>
</dbReference>
<evidence type="ECO:0000256" key="5">
    <source>
        <dbReference type="ARBA" id="ARBA00022824"/>
    </source>
</evidence>
<dbReference type="RefSeq" id="XP_062880827.1">
    <property type="nucleotide sequence ID" value="XM_063024757.1"/>
</dbReference>
<evidence type="ECO:0000256" key="4">
    <source>
        <dbReference type="ARBA" id="ARBA00022692"/>
    </source>
</evidence>
<evidence type="ECO:0008006" key="12">
    <source>
        <dbReference type="Google" id="ProtNLM"/>
    </source>
</evidence>
<evidence type="ECO:0000256" key="6">
    <source>
        <dbReference type="ARBA" id="ARBA00022989"/>
    </source>
</evidence>
<dbReference type="STRING" id="294750.A0A095C1L2"/>
<dbReference type="EMBL" id="CP025760">
    <property type="protein sequence ID" value="KGB74845.1"/>
    <property type="molecule type" value="Genomic_DNA"/>
</dbReference>
<evidence type="ECO:0000256" key="3">
    <source>
        <dbReference type="ARBA" id="ARBA00011276"/>
    </source>
</evidence>
<feature type="signal peptide" evidence="9">
    <location>
        <begin position="1"/>
        <end position="23"/>
    </location>
</feature>
<reference evidence="10 11" key="1">
    <citation type="journal article" date="2011" name="MBio">
        <title>Genome variation in Cryptococcus gattii, an emerging pathogen of immunocompetent hosts.</title>
        <authorList>
            <person name="D'Souza C.A."/>
            <person name="Kronstad J.W."/>
            <person name="Taylor G."/>
            <person name="Warren R."/>
            <person name="Yuen M."/>
            <person name="Hu G."/>
            <person name="Jung W.H."/>
            <person name="Sham A."/>
            <person name="Kidd S.E."/>
            <person name="Tangen K."/>
            <person name="Lee N."/>
            <person name="Zeilmaker T."/>
            <person name="Sawkins J."/>
            <person name="McVicker G."/>
            <person name="Shah S."/>
            <person name="Gnerre S."/>
            <person name="Griggs A."/>
            <person name="Zeng Q."/>
            <person name="Bartlett K."/>
            <person name="Li W."/>
            <person name="Wang X."/>
            <person name="Heitman J."/>
            <person name="Stajich J.E."/>
            <person name="Fraser J.A."/>
            <person name="Meyer W."/>
            <person name="Carter D."/>
            <person name="Schein J."/>
            <person name="Krzywinski M."/>
            <person name="Kwon-Chung K.J."/>
            <person name="Varma A."/>
            <person name="Wang J."/>
            <person name="Brunham R."/>
            <person name="Fyfe M."/>
            <person name="Ouellette B.F."/>
            <person name="Siddiqui A."/>
            <person name="Marra M."/>
            <person name="Jones S."/>
            <person name="Holt R."/>
            <person name="Birren B.W."/>
            <person name="Galagan J.E."/>
            <person name="Cuomo C.A."/>
        </authorList>
    </citation>
    <scope>NUCLEOTIDE SEQUENCE [LARGE SCALE GENOMIC DNA]</scope>
    <source>
        <strain evidence="10 11">R265</strain>
    </source>
</reference>
<keyword evidence="5" id="KW-0256">Endoplasmic reticulum</keyword>
<evidence type="ECO:0000256" key="1">
    <source>
        <dbReference type="ARBA" id="ARBA00004477"/>
    </source>
</evidence>
<feature type="chain" id="PRO_5001913864" description="Membrane magnesium transporter" evidence="9">
    <location>
        <begin position="24"/>
        <end position="106"/>
    </location>
</feature>
<dbReference type="GO" id="GO:0022890">
    <property type="term" value="F:inorganic cation transmembrane transporter activity"/>
    <property type="evidence" value="ECO:0007669"/>
    <property type="project" value="TreeGrafter"/>
</dbReference>
<name>A0A095C1L2_CRYD2</name>
<organism evidence="10 11">
    <name type="scientific">Cryptococcus deuterogattii (strain R265)</name>
    <name type="common">Cryptococcus gattii VGII (strain R265)</name>
    <dbReference type="NCBI Taxonomy" id="294750"/>
    <lineage>
        <taxon>Eukaryota</taxon>
        <taxon>Fungi</taxon>
        <taxon>Dikarya</taxon>
        <taxon>Basidiomycota</taxon>
        <taxon>Agaricomycotina</taxon>
        <taxon>Tremellomycetes</taxon>
        <taxon>Tremellales</taxon>
        <taxon>Cryptococcaceae</taxon>
        <taxon>Cryptococcus</taxon>
        <taxon>Cryptococcus gattii species complex</taxon>
    </lineage>
</organism>
<dbReference type="GO" id="GO:0005794">
    <property type="term" value="C:Golgi apparatus"/>
    <property type="evidence" value="ECO:0007669"/>
    <property type="project" value="TreeGrafter"/>
</dbReference>
<keyword evidence="4 8" id="KW-0812">Transmembrane</keyword>
<evidence type="ECO:0000256" key="7">
    <source>
        <dbReference type="ARBA" id="ARBA00023136"/>
    </source>
</evidence>
<dbReference type="PANTHER" id="PTHR21181:SF7">
    <property type="entry name" value="ER MEMBRANE PROTEIN COMPLEX SUBUNIT 5"/>
    <property type="match status" value="1"/>
</dbReference>
<dbReference type="GeneID" id="88176911"/>
<dbReference type="OrthoDB" id="44756at2759"/>
<evidence type="ECO:0000256" key="2">
    <source>
        <dbReference type="ARBA" id="ARBA00006109"/>
    </source>
</evidence>
<evidence type="ECO:0000313" key="10">
    <source>
        <dbReference type="EMBL" id="KGB74845.1"/>
    </source>
</evidence>
<dbReference type="Pfam" id="PF10270">
    <property type="entry name" value="MMgT"/>
    <property type="match status" value="1"/>
</dbReference>
<proteinExistence type="inferred from homology"/>
<feature type="transmembrane region" description="Helical" evidence="8">
    <location>
        <begin position="39"/>
        <end position="63"/>
    </location>
</feature>
<dbReference type="OMA" id="CYGIVHL"/>
<dbReference type="GO" id="GO:0005769">
    <property type="term" value="C:early endosome"/>
    <property type="evidence" value="ECO:0007669"/>
    <property type="project" value="TreeGrafter"/>
</dbReference>
<dbReference type="HOGENOM" id="CLU_122437_0_0_1"/>
<evidence type="ECO:0000313" key="11">
    <source>
        <dbReference type="Proteomes" id="UP000029445"/>
    </source>
</evidence>
<dbReference type="AlphaFoldDB" id="A0A095C1L2"/>
<accession>A0A095C1L2</accession>
<dbReference type="VEuPathDB" id="FungiDB:CNBG_0683"/>
<protein>
    <recommendedName>
        <fullName evidence="12">Membrane magnesium transporter</fullName>
    </recommendedName>
</protein>
<reference evidence="10 11" key="2">
    <citation type="journal article" date="2018" name="Proc. Natl. Acad. Sci.">
        <title>RNAi is a critical determinant of centromere evolution in closely related fungi.</title>
        <authorList>
            <person name="Yadav V."/>
            <person name="Sun S."/>
            <person name="Billmyre R.B."/>
            <person name="Thimmappa B.C."/>
            <person name="Shea T."/>
            <person name="Lintner R."/>
            <person name="Bakkeren G."/>
            <person name="Cuomo C.A."/>
            <person name="Heitman J."/>
            <person name="Sanyal K."/>
        </authorList>
    </citation>
    <scope>NUCLEOTIDE SEQUENCE [LARGE SCALE GENOMIC DNA]</scope>
    <source>
        <strain evidence="10 11">R265</strain>
    </source>
</reference>
<keyword evidence="9" id="KW-0732">Signal</keyword>
<keyword evidence="6 8" id="KW-1133">Transmembrane helix</keyword>
<comment type="subcellular location">
    <subcellularLocation>
        <location evidence="1">Endoplasmic reticulum membrane</location>
        <topology evidence="1">Multi-pass membrane protein</topology>
    </subcellularLocation>
</comment>
<dbReference type="KEGG" id="cdeu:CNBG_0683"/>
<dbReference type="InterPro" id="IPR018937">
    <property type="entry name" value="MMgT"/>
</dbReference>
<gene>
    <name evidence="10" type="ORF">CNBG_0683</name>
</gene>
<sequence>MSKLIGKLLVCLACLTLFHAAFSTYEHLSILKALSRPESGVPSSIVIEAFVSLICFIVGIVYTTGELKDVTYRGELAHRTIDDSDARMGFMRLSKRGKAIFGDMDR</sequence>